<dbReference type="Gene3D" id="3.30.420.10">
    <property type="entry name" value="Ribonuclease H-like superfamily/Ribonuclease H"/>
    <property type="match status" value="1"/>
</dbReference>
<dbReference type="GO" id="GO:0046872">
    <property type="term" value="F:metal ion binding"/>
    <property type="evidence" value="ECO:0007669"/>
    <property type="project" value="UniProtKB-KW"/>
</dbReference>
<accession>A0AAD7LBQ0</accession>
<evidence type="ECO:0000313" key="10">
    <source>
        <dbReference type="EMBL" id="KAJ7955176.1"/>
    </source>
</evidence>
<dbReference type="SMART" id="SM00479">
    <property type="entry name" value="EXOIII"/>
    <property type="match status" value="1"/>
</dbReference>
<keyword evidence="11" id="KW-1185">Reference proteome</keyword>
<organism evidence="10 11">
    <name type="scientific">Quillaja saponaria</name>
    <name type="common">Soap bark tree</name>
    <dbReference type="NCBI Taxonomy" id="32244"/>
    <lineage>
        <taxon>Eukaryota</taxon>
        <taxon>Viridiplantae</taxon>
        <taxon>Streptophyta</taxon>
        <taxon>Embryophyta</taxon>
        <taxon>Tracheophyta</taxon>
        <taxon>Spermatophyta</taxon>
        <taxon>Magnoliopsida</taxon>
        <taxon>eudicotyledons</taxon>
        <taxon>Gunneridae</taxon>
        <taxon>Pentapetalae</taxon>
        <taxon>rosids</taxon>
        <taxon>fabids</taxon>
        <taxon>Fabales</taxon>
        <taxon>Quillajaceae</taxon>
        <taxon>Quillaja</taxon>
    </lineage>
</organism>
<protein>
    <submittedName>
        <fullName evidence="10">Exonuclease DPD1, chloroplastic/mitochondrial</fullName>
    </submittedName>
</protein>
<dbReference type="Proteomes" id="UP001163823">
    <property type="component" value="Chromosome 9"/>
</dbReference>
<dbReference type="InterPro" id="IPR012337">
    <property type="entry name" value="RNaseH-like_sf"/>
</dbReference>
<evidence type="ECO:0000256" key="5">
    <source>
        <dbReference type="ARBA" id="ARBA00022839"/>
    </source>
</evidence>
<sequence>MRTIYSLFQVSRFRIARLPYLGLPSLGNFWTGNFCLSRFFHRSGSEFKLLGSNSKSTSEAGVNKTVLRSTAAGTEHRTSVTVNKKPSNRTHDSLNTGDVPITISDSASNCFKSIEYSDAQKNLLANRDLKHLVKVFVVDIETTGFSRQRERIIEIAIRDLEGGMNSCLQTLVNPERDVPNSHIHGVTTKMVKQPDVPRMEELIPILLKYIKSRQIHGGLALFVGHNARCFDVPFLKKEFSRCSFDIPADWLFLDTLPLAREMMKLNGSKISPKASLSALCEYYDITSADTEHRAMSDVHLLSEIFGKLTFDLKLSVSDLLERSFRASDLIKLKK</sequence>
<dbReference type="InterPro" id="IPR036397">
    <property type="entry name" value="RNaseH_sf"/>
</dbReference>
<evidence type="ECO:0000256" key="3">
    <source>
        <dbReference type="ARBA" id="ARBA00022723"/>
    </source>
</evidence>
<dbReference type="EMBL" id="JARAOO010000009">
    <property type="protein sequence ID" value="KAJ7955176.1"/>
    <property type="molecule type" value="Genomic_DNA"/>
</dbReference>
<evidence type="ECO:0000256" key="2">
    <source>
        <dbReference type="ARBA" id="ARBA00022722"/>
    </source>
</evidence>
<evidence type="ECO:0000256" key="4">
    <source>
        <dbReference type="ARBA" id="ARBA00022801"/>
    </source>
</evidence>
<keyword evidence="5 10" id="KW-0269">Exonuclease</keyword>
<dbReference type="SUPFAM" id="SSF53098">
    <property type="entry name" value="Ribonuclease H-like"/>
    <property type="match status" value="1"/>
</dbReference>
<proteinExistence type="inferred from homology"/>
<dbReference type="PANTHER" id="PTHR13058">
    <property type="entry name" value="THREE PRIME REPAIR EXONUCLEASE 1, 2"/>
    <property type="match status" value="1"/>
</dbReference>
<keyword evidence="4" id="KW-0378">Hydrolase</keyword>
<keyword evidence="6" id="KW-0460">Magnesium</keyword>
<comment type="similarity">
    <text evidence="7">Belongs to the exonuclease superfamily. TREX family.</text>
</comment>
<evidence type="ECO:0000313" key="11">
    <source>
        <dbReference type="Proteomes" id="UP001163823"/>
    </source>
</evidence>
<comment type="cofactor">
    <cofactor evidence="1">
        <name>Mg(2+)</name>
        <dbReference type="ChEBI" id="CHEBI:18420"/>
    </cofactor>
</comment>
<comment type="caution">
    <text evidence="10">The sequence shown here is derived from an EMBL/GenBank/DDBJ whole genome shotgun (WGS) entry which is preliminary data.</text>
</comment>
<dbReference type="GO" id="GO:0008296">
    <property type="term" value="F:3'-5'-DNA exonuclease activity"/>
    <property type="evidence" value="ECO:0007669"/>
    <property type="project" value="TreeGrafter"/>
</dbReference>
<evidence type="ECO:0000256" key="7">
    <source>
        <dbReference type="ARBA" id="ARBA00025769"/>
    </source>
</evidence>
<feature type="region of interest" description="Disordered" evidence="8">
    <location>
        <begin position="73"/>
        <end position="97"/>
    </location>
</feature>
<dbReference type="InterPro" id="IPR013520">
    <property type="entry name" value="Ribonucl_H"/>
</dbReference>
<dbReference type="PANTHER" id="PTHR13058:SF19">
    <property type="entry name" value="LD40940P"/>
    <property type="match status" value="1"/>
</dbReference>
<gene>
    <name evidence="10" type="ORF">O6P43_021810</name>
</gene>
<feature type="domain" description="Exonuclease" evidence="9">
    <location>
        <begin position="134"/>
        <end position="314"/>
    </location>
</feature>
<evidence type="ECO:0000256" key="1">
    <source>
        <dbReference type="ARBA" id="ARBA00001946"/>
    </source>
</evidence>
<evidence type="ECO:0000256" key="8">
    <source>
        <dbReference type="SAM" id="MobiDB-lite"/>
    </source>
</evidence>
<dbReference type="Pfam" id="PF00929">
    <property type="entry name" value="RNase_T"/>
    <property type="match status" value="1"/>
</dbReference>
<evidence type="ECO:0000259" key="9">
    <source>
        <dbReference type="SMART" id="SM00479"/>
    </source>
</evidence>
<name>A0AAD7LBQ0_QUISA</name>
<keyword evidence="2" id="KW-0540">Nuclease</keyword>
<dbReference type="CDD" id="cd06127">
    <property type="entry name" value="DEDDh"/>
    <property type="match status" value="1"/>
</dbReference>
<dbReference type="KEGG" id="qsa:O6P43_021810"/>
<reference evidence="10" key="1">
    <citation type="journal article" date="2023" name="Science">
        <title>Elucidation of the pathway for biosynthesis of saponin adjuvants from the soapbark tree.</title>
        <authorList>
            <person name="Reed J."/>
            <person name="Orme A."/>
            <person name="El-Demerdash A."/>
            <person name="Owen C."/>
            <person name="Martin L.B.B."/>
            <person name="Misra R.C."/>
            <person name="Kikuchi S."/>
            <person name="Rejzek M."/>
            <person name="Martin A.C."/>
            <person name="Harkess A."/>
            <person name="Leebens-Mack J."/>
            <person name="Louveau T."/>
            <person name="Stephenson M.J."/>
            <person name="Osbourn A."/>
        </authorList>
    </citation>
    <scope>NUCLEOTIDE SEQUENCE</scope>
    <source>
        <strain evidence="10">S10</strain>
    </source>
</reference>
<dbReference type="AlphaFoldDB" id="A0AAD7LBQ0"/>
<keyword evidence="3" id="KW-0479">Metal-binding</keyword>
<dbReference type="GO" id="GO:0005737">
    <property type="term" value="C:cytoplasm"/>
    <property type="evidence" value="ECO:0007669"/>
    <property type="project" value="TreeGrafter"/>
</dbReference>
<dbReference type="InterPro" id="IPR040393">
    <property type="entry name" value="TREX1/2"/>
</dbReference>
<evidence type="ECO:0000256" key="6">
    <source>
        <dbReference type="ARBA" id="ARBA00022842"/>
    </source>
</evidence>
<dbReference type="GO" id="GO:0003676">
    <property type="term" value="F:nucleic acid binding"/>
    <property type="evidence" value="ECO:0007669"/>
    <property type="project" value="InterPro"/>
</dbReference>
<dbReference type="GO" id="GO:0006308">
    <property type="term" value="P:DNA catabolic process"/>
    <property type="evidence" value="ECO:0007669"/>
    <property type="project" value="TreeGrafter"/>
</dbReference>